<keyword evidence="6" id="KW-1003">Cell membrane</keyword>
<keyword evidence="6" id="KW-0868">Chloride</keyword>
<evidence type="ECO:0000313" key="8">
    <source>
        <dbReference type="EMBL" id="EYC29433.1"/>
    </source>
</evidence>
<evidence type="ECO:0000256" key="1">
    <source>
        <dbReference type="ARBA" id="ARBA00004370"/>
    </source>
</evidence>
<evidence type="ECO:0000256" key="3">
    <source>
        <dbReference type="ARBA" id="ARBA00022989"/>
    </source>
</evidence>
<evidence type="ECO:0000256" key="7">
    <source>
        <dbReference type="SAM" id="MobiDB-lite"/>
    </source>
</evidence>
<evidence type="ECO:0000256" key="5">
    <source>
        <dbReference type="ARBA" id="ARBA00034769"/>
    </source>
</evidence>
<comment type="caution">
    <text evidence="8">The sequence shown here is derived from an EMBL/GenBank/DDBJ whole genome shotgun (WGS) entry which is preliminary data.</text>
</comment>
<dbReference type="GO" id="GO:0034707">
    <property type="term" value="C:chloride channel complex"/>
    <property type="evidence" value="ECO:0007669"/>
    <property type="project" value="UniProtKB-KW"/>
</dbReference>
<keyword evidence="6" id="KW-0407">Ion channel</keyword>
<keyword evidence="2 6" id="KW-0812">Transmembrane</keyword>
<keyword evidence="4 6" id="KW-0472">Membrane</keyword>
<dbReference type="Proteomes" id="UP000024635">
    <property type="component" value="Unassembled WGS sequence"/>
</dbReference>
<feature type="transmembrane region" description="Helical" evidence="6">
    <location>
        <begin position="73"/>
        <end position="90"/>
    </location>
</feature>
<accession>A0A016VRM2</accession>
<keyword evidence="6" id="KW-0813">Transport</keyword>
<keyword evidence="6" id="KW-0869">Chloride channel</keyword>
<dbReference type="PANTHER" id="PTHR10736:SF58">
    <property type="entry name" value="BESTROPHIN HOMOLOG-RELATED"/>
    <property type="match status" value="1"/>
</dbReference>
<evidence type="ECO:0000256" key="4">
    <source>
        <dbReference type="ARBA" id="ARBA00023136"/>
    </source>
</evidence>
<comment type="subcellular location">
    <subcellularLocation>
        <location evidence="6">Cell membrane</location>
        <topology evidence="6">Multi-pass membrane protein</topology>
    </subcellularLocation>
    <subcellularLocation>
        <location evidence="1">Membrane</location>
    </subcellularLocation>
</comment>
<dbReference type="AlphaFoldDB" id="A0A016VRM2"/>
<keyword evidence="6" id="KW-0406">Ion transport</keyword>
<feature type="compositionally biased region" description="Polar residues" evidence="7">
    <location>
        <begin position="474"/>
        <end position="488"/>
    </location>
</feature>
<feature type="transmembrane region" description="Helical" evidence="6">
    <location>
        <begin position="36"/>
        <end position="53"/>
    </location>
</feature>
<proteinExistence type="inferred from homology"/>
<dbReference type="STRING" id="53326.A0A016VRM2"/>
<comment type="similarity">
    <text evidence="5 6">Belongs to the anion channel-forming bestrophin (TC 1.A.46) family. Calcium-sensitive chloride channel subfamily.</text>
</comment>
<dbReference type="Pfam" id="PF01062">
    <property type="entry name" value="Bestrophin"/>
    <property type="match status" value="1"/>
</dbReference>
<keyword evidence="9" id="KW-1185">Reference proteome</keyword>
<evidence type="ECO:0000256" key="6">
    <source>
        <dbReference type="RuleBase" id="RU363126"/>
    </source>
</evidence>
<dbReference type="OrthoDB" id="201595at2759"/>
<keyword evidence="3 6" id="KW-1133">Transmembrane helix</keyword>
<dbReference type="InterPro" id="IPR021134">
    <property type="entry name" value="Bestrophin-like"/>
</dbReference>
<dbReference type="GO" id="GO:0005254">
    <property type="term" value="F:chloride channel activity"/>
    <property type="evidence" value="ECO:0007669"/>
    <property type="project" value="UniProtKB-KW"/>
</dbReference>
<reference evidence="9" key="1">
    <citation type="journal article" date="2015" name="Nat. Genet.">
        <title>The genome and transcriptome of the zoonotic hookworm Ancylostoma ceylanicum identify infection-specific gene families.</title>
        <authorList>
            <person name="Schwarz E.M."/>
            <person name="Hu Y."/>
            <person name="Antoshechkin I."/>
            <person name="Miller M.M."/>
            <person name="Sternberg P.W."/>
            <person name="Aroian R.V."/>
        </authorList>
    </citation>
    <scope>NUCLEOTIDE SEQUENCE</scope>
    <source>
        <strain evidence="9">HY135</strain>
    </source>
</reference>
<feature type="region of interest" description="Disordered" evidence="7">
    <location>
        <begin position="456"/>
        <end position="488"/>
    </location>
</feature>
<organism evidence="8 9">
    <name type="scientific">Ancylostoma ceylanicum</name>
    <dbReference type="NCBI Taxonomy" id="53326"/>
    <lineage>
        <taxon>Eukaryota</taxon>
        <taxon>Metazoa</taxon>
        <taxon>Ecdysozoa</taxon>
        <taxon>Nematoda</taxon>
        <taxon>Chromadorea</taxon>
        <taxon>Rhabditida</taxon>
        <taxon>Rhabditina</taxon>
        <taxon>Rhabditomorpha</taxon>
        <taxon>Strongyloidea</taxon>
        <taxon>Ancylostomatidae</taxon>
        <taxon>Ancylostomatinae</taxon>
        <taxon>Ancylostoma</taxon>
    </lineage>
</organism>
<comment type="function">
    <text evidence="6">Forms chloride channels.</text>
</comment>
<dbReference type="GO" id="GO:0005886">
    <property type="term" value="C:plasma membrane"/>
    <property type="evidence" value="ECO:0007669"/>
    <property type="project" value="UniProtKB-SubCell"/>
</dbReference>
<protein>
    <recommendedName>
        <fullName evidence="6">Bestrophin homolog</fullName>
    </recommendedName>
</protein>
<evidence type="ECO:0000313" key="9">
    <source>
        <dbReference type="Proteomes" id="UP000024635"/>
    </source>
</evidence>
<dbReference type="EMBL" id="JARK01001342">
    <property type="protein sequence ID" value="EYC29433.1"/>
    <property type="molecule type" value="Genomic_DNA"/>
</dbReference>
<name>A0A016VRM2_9BILA</name>
<gene>
    <name evidence="8" type="primary">Acey_s0006.g2972</name>
    <name evidence="8" type="ORF">Y032_0006g2972</name>
</gene>
<dbReference type="InterPro" id="IPR000615">
    <property type="entry name" value="Bestrophin"/>
</dbReference>
<dbReference type="PANTHER" id="PTHR10736">
    <property type="entry name" value="BESTROPHIN"/>
    <property type="match status" value="1"/>
</dbReference>
<sequence length="488" mass="55831">MTVSYNLDVSSVSAFSFIKLLFRWRGSIWKSIAAELFLWLCGYYTVLLTYRLVLEGETRRQFERLAELCDEKLKYIPLTFMLGFFVTIVVDRWRNIFQNMGWIENLALTVAALLRGNTKQALLYRRSIIRYTVLSQVLVFRDVSMRVRRRFPNMESLVVAGFLHENELKDLEEIKLIYNKYWAPVQWSLSICMRAYKEGMFETLPAVTAVQSEIKHFRTSLAQLCNYDWVPIPIAYPQVVFLAVRMYFLICIISRQFIISADAHNKSIIDLYVPFMTILQFTFFVGWMKVAEALLNPLGEDDDDFECNFLIDKNIATGMAIVDDTYDVCPRLLPDRFSDPNFRPIYSEDSHKNGTDGALQGSAEGIELAKSNGHVKMVAVDRRASADDEALRLRKASAFGRKLSSALGVPRRCHSIQPVHLSTVHQIPFDYSPQQVSIDLQNGDIKVGCPETGLDIVQEEDVSDRSSERSSVSKTPSNVENSQSPVRK</sequence>
<evidence type="ECO:0000256" key="2">
    <source>
        <dbReference type="ARBA" id="ARBA00022692"/>
    </source>
</evidence>